<dbReference type="GO" id="GO:0005737">
    <property type="term" value="C:cytoplasm"/>
    <property type="evidence" value="ECO:0007669"/>
    <property type="project" value="TreeGrafter"/>
</dbReference>
<dbReference type="GO" id="GO:0042026">
    <property type="term" value="P:protein refolding"/>
    <property type="evidence" value="ECO:0007669"/>
    <property type="project" value="TreeGrafter"/>
</dbReference>
<dbReference type="PANTHER" id="PTHR43096:SF58">
    <property type="entry name" value="CHAPERONE DNAJ-DOMAIN SUPERFAMILY PROTEIN"/>
    <property type="match status" value="1"/>
</dbReference>
<dbReference type="InterPro" id="IPR018253">
    <property type="entry name" value="DnaJ_domain_CS"/>
</dbReference>
<dbReference type="SMART" id="SM00271">
    <property type="entry name" value="DnaJ"/>
    <property type="match status" value="1"/>
</dbReference>
<dbReference type="CDD" id="cd06257">
    <property type="entry name" value="DnaJ"/>
    <property type="match status" value="1"/>
</dbReference>
<reference evidence="3 4" key="1">
    <citation type="journal article" date="2023" name="Commun. Biol.">
        <title>Reorganization of the ancestral sex-determining regions during the evolution of trioecy in Pleodorina starrii.</title>
        <authorList>
            <person name="Takahashi K."/>
            <person name="Suzuki S."/>
            <person name="Kawai-Toyooka H."/>
            <person name="Yamamoto K."/>
            <person name="Hamaji T."/>
            <person name="Ootsuki R."/>
            <person name="Yamaguchi H."/>
            <person name="Kawachi M."/>
            <person name="Higashiyama T."/>
            <person name="Nozaki H."/>
        </authorList>
    </citation>
    <scope>NUCLEOTIDE SEQUENCE [LARGE SCALE GENOMIC DNA]</scope>
    <source>
        <strain evidence="3 4">NIES-4479</strain>
    </source>
</reference>
<name>A0A9W6F705_9CHLO</name>
<proteinExistence type="predicted"/>
<dbReference type="AlphaFoldDB" id="A0A9W6F705"/>
<evidence type="ECO:0000313" key="4">
    <source>
        <dbReference type="Proteomes" id="UP001165080"/>
    </source>
</evidence>
<dbReference type="PROSITE" id="PS00636">
    <property type="entry name" value="DNAJ_1"/>
    <property type="match status" value="1"/>
</dbReference>
<accession>A0A9W6F705</accession>
<evidence type="ECO:0000256" key="1">
    <source>
        <dbReference type="SAM" id="MobiDB-lite"/>
    </source>
</evidence>
<dbReference type="GO" id="GO:0051082">
    <property type="term" value="F:unfolded protein binding"/>
    <property type="evidence" value="ECO:0007669"/>
    <property type="project" value="TreeGrafter"/>
</dbReference>
<dbReference type="InterPro" id="IPR036869">
    <property type="entry name" value="J_dom_sf"/>
</dbReference>
<feature type="compositionally biased region" description="Acidic residues" evidence="1">
    <location>
        <begin position="234"/>
        <end position="252"/>
    </location>
</feature>
<organism evidence="3 4">
    <name type="scientific">Pleodorina starrii</name>
    <dbReference type="NCBI Taxonomy" id="330485"/>
    <lineage>
        <taxon>Eukaryota</taxon>
        <taxon>Viridiplantae</taxon>
        <taxon>Chlorophyta</taxon>
        <taxon>core chlorophytes</taxon>
        <taxon>Chlorophyceae</taxon>
        <taxon>CS clade</taxon>
        <taxon>Chlamydomonadales</taxon>
        <taxon>Volvocaceae</taxon>
        <taxon>Pleodorina</taxon>
    </lineage>
</organism>
<dbReference type="Pfam" id="PF00226">
    <property type="entry name" value="DnaJ"/>
    <property type="match status" value="1"/>
</dbReference>
<dbReference type="InterPro" id="IPR001623">
    <property type="entry name" value="DnaJ_domain"/>
</dbReference>
<dbReference type="EMBL" id="BRXU01000023">
    <property type="protein sequence ID" value="GLC58678.1"/>
    <property type="molecule type" value="Genomic_DNA"/>
</dbReference>
<sequence>MTAQSAFNYRSDLRRNHGGHADVMNYSAHVLSAGWRLGALQYSCPARSGYIAAAMPWLAQTASPSAASTSATSATSGSCSHRRLGACGPASMRRPVVSCTAYGRGSGSGGSDSNYYELLGVDPDCDEEDIRAAFRRRAKELHPDVNKEEGATEAFVQLSRAYEVLSDQESRRQYDITHRTRRLNFFRDVVEEEDEEGGRRSPFRWSQVGRRQGGGGLRPDDEDGDGGRRRAGWVDDDDEEDEDGEGEEDEGEGWQRGRSQEEVLQELAKFMSGPGSLRAWQSGRMDPWGTSTSDTWFRQVERQTRSPYGPARPGYGSPRDDDDEFGAGGGREWDPSRRAPGWSPPGRGGEWSHPRRQWDEEDRRGGGPGRQGGGGGGDFRRPFKI</sequence>
<protein>
    <recommendedName>
        <fullName evidence="2">J domain-containing protein</fullName>
    </recommendedName>
</protein>
<feature type="compositionally biased region" description="Basic and acidic residues" evidence="1">
    <location>
        <begin position="350"/>
        <end position="365"/>
    </location>
</feature>
<evidence type="ECO:0000313" key="3">
    <source>
        <dbReference type="EMBL" id="GLC58678.1"/>
    </source>
</evidence>
<dbReference type="PANTHER" id="PTHR43096">
    <property type="entry name" value="DNAJ HOMOLOG 1, MITOCHONDRIAL-RELATED"/>
    <property type="match status" value="1"/>
</dbReference>
<dbReference type="SUPFAM" id="SSF46565">
    <property type="entry name" value="Chaperone J-domain"/>
    <property type="match status" value="1"/>
</dbReference>
<comment type="caution">
    <text evidence="3">The sequence shown here is derived from an EMBL/GenBank/DDBJ whole genome shotgun (WGS) entry which is preliminary data.</text>
</comment>
<keyword evidence="4" id="KW-1185">Reference proteome</keyword>
<gene>
    <name evidence="3" type="primary">PLESTBF000667</name>
    <name evidence="3" type="ORF">PLESTB_001387300</name>
</gene>
<feature type="region of interest" description="Disordered" evidence="1">
    <location>
        <begin position="191"/>
        <end position="385"/>
    </location>
</feature>
<dbReference type="PROSITE" id="PS50076">
    <property type="entry name" value="DNAJ_2"/>
    <property type="match status" value="1"/>
</dbReference>
<dbReference type="Proteomes" id="UP001165080">
    <property type="component" value="Unassembled WGS sequence"/>
</dbReference>
<dbReference type="PRINTS" id="PR00625">
    <property type="entry name" value="JDOMAIN"/>
</dbReference>
<evidence type="ECO:0000259" key="2">
    <source>
        <dbReference type="PROSITE" id="PS50076"/>
    </source>
</evidence>
<dbReference type="Gene3D" id="1.10.287.110">
    <property type="entry name" value="DnaJ domain"/>
    <property type="match status" value="1"/>
</dbReference>
<feature type="domain" description="J" evidence="2">
    <location>
        <begin position="114"/>
        <end position="178"/>
    </location>
</feature>
<feature type="compositionally biased region" description="Gly residues" evidence="1">
    <location>
        <begin position="366"/>
        <end position="377"/>
    </location>
</feature>